<dbReference type="SMART" id="SM01097">
    <property type="entry name" value="CPSase_sm_chain"/>
    <property type="match status" value="1"/>
</dbReference>
<dbReference type="Pfam" id="PF00988">
    <property type="entry name" value="CPSase_sm_chain"/>
    <property type="match status" value="1"/>
</dbReference>
<dbReference type="InterPro" id="IPR002474">
    <property type="entry name" value="CarbamoylP_synth_ssu_N"/>
</dbReference>
<feature type="active site" evidence="8">
    <location>
        <position position="335"/>
    </location>
</feature>
<comment type="function">
    <text evidence="8">Small subunit of the glutamine-dependent carbamoyl phosphate synthetase (CPSase). CPSase catalyzes the formation of carbamoyl phosphate from the ammonia moiety of glutamine, carbonate, and phosphate donated by ATP, constituting the first step of 2 biosynthetic pathways, one leading to arginine and/or urea and the other to pyrimidine nucleotides. The small subunit (glutamine amidotransferase) binds and cleaves glutamine to supply the large subunit with the substrate ammonia.</text>
</comment>
<evidence type="ECO:0000256" key="4">
    <source>
        <dbReference type="ARBA" id="ARBA00022741"/>
    </source>
</evidence>
<evidence type="ECO:0000256" key="8">
    <source>
        <dbReference type="HAMAP-Rule" id="MF_01209"/>
    </source>
</evidence>
<feature type="binding site" evidence="8">
    <location>
        <position position="290"/>
    </location>
    <ligand>
        <name>L-glutamine</name>
        <dbReference type="ChEBI" id="CHEBI:58359"/>
    </ligand>
</feature>
<dbReference type="PANTHER" id="PTHR43418:SF7">
    <property type="entry name" value="CARBAMOYL-PHOSPHATE SYNTHASE SMALL CHAIN"/>
    <property type="match status" value="1"/>
</dbReference>
<keyword evidence="4 8" id="KW-0547">Nucleotide-binding</keyword>
<keyword evidence="8" id="KW-0665">Pyrimidine biosynthesis</keyword>
<dbReference type="HAMAP" id="MF_01209">
    <property type="entry name" value="CPSase_S_chain"/>
    <property type="match status" value="1"/>
</dbReference>
<feature type="binding site" evidence="8">
    <location>
        <position position="292"/>
    </location>
    <ligand>
        <name>L-glutamine</name>
        <dbReference type="ChEBI" id="CHEBI:58359"/>
    </ligand>
</feature>
<proteinExistence type="inferred from homology"/>
<dbReference type="PRINTS" id="PR00099">
    <property type="entry name" value="CPSGATASE"/>
</dbReference>
<sequence>MSKRYLLLEDGTVYEGMAFGAEVNRFIGEVVFQTGMTGYQETLSDPSYCNQMVVMTYPLIGNYGINRDDFETVRPALQALIVKEAAKFPSNFRSEMSLGQYLKQKGIPGLEGIDTRSLVKKIRQTGTMKGVLIDDLSKLDQLISEVNHASLQTDQVSQVSAVKPYIVPGRGSRVVLIDYGMKHGILRELTERGCHVTVVPYDITSDEVMQLQPDGVMLSNGPGDPKDVTEGIDLVKGLIGQVPIFGICLGHQLIALACDANTERLKFGHRGANHPVKCIESGDVWMTSQNHGYTVSRSSIEQTFLKVTHIAINDDSVEGLEHENLPIFSVQFHPESSPGPHDSNLLFDQFIELMNKEKSGGVRSCQKEQTFVGS</sequence>
<comment type="caution">
    <text evidence="10">The sequence shown here is derived from an EMBL/GenBank/DDBJ whole genome shotgun (WGS) entry which is preliminary data.</text>
</comment>
<comment type="catalytic activity">
    <reaction evidence="8">
        <text>L-glutamine + H2O = L-glutamate + NH4(+)</text>
        <dbReference type="Rhea" id="RHEA:15889"/>
        <dbReference type="ChEBI" id="CHEBI:15377"/>
        <dbReference type="ChEBI" id="CHEBI:28938"/>
        <dbReference type="ChEBI" id="CHEBI:29985"/>
        <dbReference type="ChEBI" id="CHEBI:58359"/>
    </reaction>
</comment>
<dbReference type="PRINTS" id="PR00096">
    <property type="entry name" value="GATASE"/>
</dbReference>
<evidence type="ECO:0000256" key="1">
    <source>
        <dbReference type="ARBA" id="ARBA00005077"/>
    </source>
</evidence>
<dbReference type="InterPro" id="IPR035686">
    <property type="entry name" value="CPSase_GATase1"/>
</dbReference>
<organism evidence="10 11">
    <name type="scientific">Alkalibacillus silvisoli</name>
    <dbReference type="NCBI Taxonomy" id="392823"/>
    <lineage>
        <taxon>Bacteria</taxon>
        <taxon>Bacillati</taxon>
        <taxon>Bacillota</taxon>
        <taxon>Bacilli</taxon>
        <taxon>Bacillales</taxon>
        <taxon>Bacillaceae</taxon>
        <taxon>Alkalibacillus</taxon>
    </lineage>
</organism>
<dbReference type="InterPro" id="IPR050472">
    <property type="entry name" value="Anth_synth/Amidotransfase"/>
</dbReference>
<dbReference type="NCBIfam" id="TIGR01368">
    <property type="entry name" value="CPSaseIIsmall"/>
    <property type="match status" value="1"/>
</dbReference>
<dbReference type="InterPro" id="IPR006274">
    <property type="entry name" value="CarbamoylP_synth_ssu"/>
</dbReference>
<dbReference type="SUPFAM" id="SSF52021">
    <property type="entry name" value="Carbamoyl phosphate synthetase, small subunit N-terminal domain"/>
    <property type="match status" value="1"/>
</dbReference>
<dbReference type="InterPro" id="IPR029062">
    <property type="entry name" value="Class_I_gatase-like"/>
</dbReference>
<evidence type="ECO:0000256" key="3">
    <source>
        <dbReference type="ARBA" id="ARBA00022598"/>
    </source>
</evidence>
<keyword evidence="8" id="KW-0028">Amino-acid biosynthesis</keyword>
<feature type="active site" description="Nucleophile" evidence="8">
    <location>
        <position position="248"/>
    </location>
</feature>
<keyword evidence="3 8" id="KW-0436">Ligase</keyword>
<dbReference type="PRINTS" id="PR00097">
    <property type="entry name" value="ANTSNTHASEII"/>
</dbReference>
<dbReference type="InterPro" id="IPR036480">
    <property type="entry name" value="CarbP_synth_ssu_N_sf"/>
</dbReference>
<keyword evidence="5 8" id="KW-0067">ATP-binding</keyword>
<dbReference type="Gene3D" id="3.50.30.20">
    <property type="entry name" value="Carbamoyl-phosphate synthase small subunit, N-terminal domain"/>
    <property type="match status" value="1"/>
</dbReference>
<feature type="binding site" evidence="8">
    <location>
        <position position="47"/>
    </location>
    <ligand>
        <name>L-glutamine</name>
        <dbReference type="ChEBI" id="CHEBI:58359"/>
    </ligand>
</feature>
<reference evidence="10 11" key="1">
    <citation type="journal article" date="2019" name="Int. J. Syst. Evol. Microbiol.">
        <title>The Global Catalogue of Microorganisms (GCM) 10K type strain sequencing project: providing services to taxonomists for standard genome sequencing and annotation.</title>
        <authorList>
            <consortium name="The Broad Institute Genomics Platform"/>
            <consortium name="The Broad Institute Genome Sequencing Center for Infectious Disease"/>
            <person name="Wu L."/>
            <person name="Ma J."/>
        </authorList>
    </citation>
    <scope>NUCLEOTIDE SEQUENCE [LARGE SCALE GENOMIC DNA]</scope>
    <source>
        <strain evidence="10 11">JCM 14193</strain>
    </source>
</reference>
<dbReference type="RefSeq" id="WP_343782858.1">
    <property type="nucleotide sequence ID" value="NZ_BAAACZ010000011.1"/>
</dbReference>
<comment type="similarity">
    <text evidence="2 8">Belongs to the CarA family.</text>
</comment>
<dbReference type="Pfam" id="PF00117">
    <property type="entry name" value="GATase"/>
    <property type="match status" value="1"/>
</dbReference>
<dbReference type="EC" id="6.3.5.5" evidence="8"/>
<evidence type="ECO:0000313" key="11">
    <source>
        <dbReference type="Proteomes" id="UP001500740"/>
    </source>
</evidence>
<protein>
    <recommendedName>
        <fullName evidence="8">Carbamoyl phosphate synthase small chain</fullName>
        <ecNumber evidence="8">6.3.5.5</ecNumber>
    </recommendedName>
    <alternativeName>
        <fullName evidence="8">Carbamoyl phosphate synthetase glutamine chain</fullName>
    </alternativeName>
</protein>
<comment type="pathway">
    <text evidence="1 8">Amino-acid biosynthesis; L-arginine biosynthesis; carbamoyl phosphate from bicarbonate: step 1/1.</text>
</comment>
<evidence type="ECO:0000256" key="6">
    <source>
        <dbReference type="ARBA" id="ARBA00022962"/>
    </source>
</evidence>
<dbReference type="PROSITE" id="PS51273">
    <property type="entry name" value="GATASE_TYPE_1"/>
    <property type="match status" value="1"/>
</dbReference>
<feature type="binding site" evidence="8">
    <location>
        <position position="293"/>
    </location>
    <ligand>
        <name>L-glutamine</name>
        <dbReference type="ChEBI" id="CHEBI:58359"/>
    </ligand>
</feature>
<keyword evidence="11" id="KW-1185">Reference proteome</keyword>
<name>A0ABN0ZX29_9BACI</name>
<evidence type="ECO:0000256" key="2">
    <source>
        <dbReference type="ARBA" id="ARBA00007800"/>
    </source>
</evidence>
<dbReference type="Gene3D" id="3.40.50.880">
    <property type="match status" value="1"/>
</dbReference>
<feature type="binding site" evidence="8">
    <location>
        <position position="252"/>
    </location>
    <ligand>
        <name>L-glutamine</name>
        <dbReference type="ChEBI" id="CHEBI:58359"/>
    </ligand>
</feature>
<accession>A0ABN0ZX29</accession>
<feature type="binding site" evidence="8">
    <location>
        <position position="221"/>
    </location>
    <ligand>
        <name>L-glutamine</name>
        <dbReference type="ChEBI" id="CHEBI:58359"/>
    </ligand>
</feature>
<feature type="region of interest" description="CPSase" evidence="8">
    <location>
        <begin position="1"/>
        <end position="173"/>
    </location>
</feature>
<evidence type="ECO:0000256" key="5">
    <source>
        <dbReference type="ARBA" id="ARBA00022840"/>
    </source>
</evidence>
<dbReference type="PANTHER" id="PTHR43418">
    <property type="entry name" value="MULTIFUNCTIONAL TRYPTOPHAN BIOSYNTHESIS PROTEIN-RELATED"/>
    <property type="match status" value="1"/>
</dbReference>
<comment type="catalytic activity">
    <reaction evidence="7 8">
        <text>hydrogencarbonate + L-glutamine + 2 ATP + H2O = carbamoyl phosphate + L-glutamate + 2 ADP + phosphate + 2 H(+)</text>
        <dbReference type="Rhea" id="RHEA:18633"/>
        <dbReference type="ChEBI" id="CHEBI:15377"/>
        <dbReference type="ChEBI" id="CHEBI:15378"/>
        <dbReference type="ChEBI" id="CHEBI:17544"/>
        <dbReference type="ChEBI" id="CHEBI:29985"/>
        <dbReference type="ChEBI" id="CHEBI:30616"/>
        <dbReference type="ChEBI" id="CHEBI:43474"/>
        <dbReference type="ChEBI" id="CHEBI:58228"/>
        <dbReference type="ChEBI" id="CHEBI:58359"/>
        <dbReference type="ChEBI" id="CHEBI:456216"/>
        <dbReference type="EC" id="6.3.5.5"/>
    </reaction>
</comment>
<comment type="pathway">
    <text evidence="8">Pyrimidine metabolism; UMP biosynthesis via de novo pathway; (S)-dihydroorotate from bicarbonate: step 1/3.</text>
</comment>
<evidence type="ECO:0000256" key="7">
    <source>
        <dbReference type="ARBA" id="ARBA00048816"/>
    </source>
</evidence>
<dbReference type="CDD" id="cd01744">
    <property type="entry name" value="GATase1_CPSase"/>
    <property type="match status" value="1"/>
</dbReference>
<feature type="active site" evidence="8">
    <location>
        <position position="333"/>
    </location>
</feature>
<gene>
    <name evidence="8" type="primary">carA</name>
    <name evidence="10" type="ORF">GCM10008935_15180</name>
</gene>
<dbReference type="EMBL" id="BAAACZ010000011">
    <property type="protein sequence ID" value="GAA0460764.1"/>
    <property type="molecule type" value="Genomic_DNA"/>
</dbReference>
<dbReference type="InterPro" id="IPR017926">
    <property type="entry name" value="GATASE"/>
</dbReference>
<dbReference type="NCBIfam" id="NF009475">
    <property type="entry name" value="PRK12838.1"/>
    <property type="match status" value="1"/>
</dbReference>
<keyword evidence="6 8" id="KW-0315">Glutamine amidotransferase</keyword>
<evidence type="ECO:0000259" key="9">
    <source>
        <dbReference type="SMART" id="SM01097"/>
    </source>
</evidence>
<feature type="domain" description="Carbamoyl-phosphate synthase small subunit N-terminal" evidence="9">
    <location>
        <begin position="2"/>
        <end position="133"/>
    </location>
</feature>
<comment type="subunit">
    <text evidence="8">Composed of two chains; the small (or glutamine) chain promotes the hydrolysis of glutamine to ammonia, which is used by the large (or ammonia) chain to synthesize carbamoyl phosphate. Tetramer of heterodimers (alpha,beta)4.</text>
</comment>
<evidence type="ECO:0000313" key="10">
    <source>
        <dbReference type="EMBL" id="GAA0460764.1"/>
    </source>
</evidence>
<feature type="binding site" evidence="8">
    <location>
        <position position="249"/>
    </location>
    <ligand>
        <name>L-glutamine</name>
        <dbReference type="ChEBI" id="CHEBI:58359"/>
    </ligand>
</feature>
<dbReference type="SUPFAM" id="SSF52317">
    <property type="entry name" value="Class I glutamine amidotransferase-like"/>
    <property type="match status" value="1"/>
</dbReference>
<keyword evidence="8" id="KW-0055">Arginine biosynthesis</keyword>
<feature type="binding site" evidence="8">
    <location>
        <position position="223"/>
    </location>
    <ligand>
        <name>L-glutamine</name>
        <dbReference type="ChEBI" id="CHEBI:58359"/>
    </ligand>
</feature>
<dbReference type="Proteomes" id="UP001500740">
    <property type="component" value="Unassembled WGS sequence"/>
</dbReference>